<dbReference type="Pfam" id="PF18962">
    <property type="entry name" value="Por_Secre_tail"/>
    <property type="match status" value="1"/>
</dbReference>
<comment type="caution">
    <text evidence="10">The sequence shown here is derived from an EMBL/GenBank/DDBJ whole genome shotgun (WGS) entry which is preliminary data.</text>
</comment>
<dbReference type="NCBIfam" id="TIGR04183">
    <property type="entry name" value="Por_Secre_tail"/>
    <property type="match status" value="1"/>
</dbReference>
<evidence type="ECO:0000313" key="10">
    <source>
        <dbReference type="EMBL" id="OGX85800.1"/>
    </source>
</evidence>
<dbReference type="NCBIfam" id="NF012200">
    <property type="entry name" value="choice_anch_D"/>
    <property type="match status" value="3"/>
</dbReference>
<comment type="subcellular location">
    <subcellularLocation>
        <location evidence="1">Cell projection</location>
        <location evidence="1">Cilium</location>
    </subcellularLocation>
    <subcellularLocation>
        <location evidence="2">Cytoplasm</location>
    </subcellularLocation>
</comment>
<dbReference type="Pfam" id="PF22544">
    <property type="entry name" value="HYDIN_VesB_CFA65-like_Ig"/>
    <property type="match status" value="2"/>
</dbReference>
<reference evidence="10 11" key="1">
    <citation type="submission" date="2016-08" db="EMBL/GenBank/DDBJ databases">
        <title>Hymenobacter coccineus sp. nov., Hymenobacter lapidarius sp. nov. and Hymenobacter glacialis sp. nov., isolated from Antarctic soil.</title>
        <authorList>
            <person name="Sedlacek I."/>
            <person name="Kralova S."/>
            <person name="Kyrova K."/>
            <person name="Maslanova I."/>
            <person name="Stankova E."/>
            <person name="Vrbovska V."/>
            <person name="Nemec M."/>
            <person name="Bartak M."/>
            <person name="Svec P."/>
            <person name="Busse H.-J."/>
            <person name="Pantucek R."/>
        </authorList>
    </citation>
    <scope>NUCLEOTIDE SEQUENCE [LARGE SCALE GENOMIC DNA]</scope>
    <source>
        <strain evidence="10 11">CCM 8643</strain>
    </source>
</reference>
<protein>
    <recommendedName>
        <fullName evidence="12">LTD domain-containing protein</fullName>
    </recommendedName>
</protein>
<evidence type="ECO:0000259" key="9">
    <source>
        <dbReference type="Pfam" id="PF22544"/>
    </source>
</evidence>
<dbReference type="InterPro" id="IPR036415">
    <property type="entry name" value="Lamin_tail_dom_sf"/>
</dbReference>
<dbReference type="PANTHER" id="PTHR45912">
    <property type="entry name" value="CILIA- AND FLAGELLA-ASSOCIATED PROTEIN 47"/>
    <property type="match status" value="1"/>
</dbReference>
<evidence type="ECO:0000256" key="1">
    <source>
        <dbReference type="ARBA" id="ARBA00004138"/>
    </source>
</evidence>
<keyword evidence="5" id="KW-0966">Cell projection</keyword>
<dbReference type="Pfam" id="PF15780">
    <property type="entry name" value="ASH"/>
    <property type="match status" value="1"/>
</dbReference>
<keyword evidence="4" id="KW-0969">Cilium</keyword>
<dbReference type="Gene3D" id="2.60.40.10">
    <property type="entry name" value="Immunoglobulins"/>
    <property type="match status" value="3"/>
</dbReference>
<accession>A0A1G1T4K0</accession>
<evidence type="ECO:0000256" key="3">
    <source>
        <dbReference type="ARBA" id="ARBA00022490"/>
    </source>
</evidence>
<feature type="domain" description="HYDIN/VesB/CFA65-like Ig-like" evidence="9">
    <location>
        <begin position="797"/>
        <end position="887"/>
    </location>
</feature>
<feature type="domain" description="Secretion system C-terminal sorting" evidence="8">
    <location>
        <begin position="1451"/>
        <end position="1529"/>
    </location>
</feature>
<dbReference type="Pfam" id="PF00932">
    <property type="entry name" value="LTD"/>
    <property type="match status" value="1"/>
</dbReference>
<evidence type="ECO:0008006" key="12">
    <source>
        <dbReference type="Google" id="ProtNLM"/>
    </source>
</evidence>
<organism evidence="10 11">
    <name type="scientific">Hymenobacter lapidarius</name>
    <dbReference type="NCBI Taxonomy" id="1908237"/>
    <lineage>
        <taxon>Bacteria</taxon>
        <taxon>Pseudomonadati</taxon>
        <taxon>Bacteroidota</taxon>
        <taxon>Cytophagia</taxon>
        <taxon>Cytophagales</taxon>
        <taxon>Hymenobacteraceae</taxon>
        <taxon>Hymenobacter</taxon>
    </lineage>
</organism>
<evidence type="ECO:0000313" key="11">
    <source>
        <dbReference type="Proteomes" id="UP000176294"/>
    </source>
</evidence>
<evidence type="ECO:0000259" key="6">
    <source>
        <dbReference type="Pfam" id="PF00932"/>
    </source>
</evidence>
<evidence type="ECO:0000259" key="8">
    <source>
        <dbReference type="Pfam" id="PF18962"/>
    </source>
</evidence>
<dbReference type="GO" id="GO:0005737">
    <property type="term" value="C:cytoplasm"/>
    <property type="evidence" value="ECO:0007669"/>
    <property type="project" value="UniProtKB-SubCell"/>
</dbReference>
<dbReference type="InterPro" id="IPR013783">
    <property type="entry name" value="Ig-like_fold"/>
</dbReference>
<gene>
    <name evidence="10" type="ORF">BEN47_14520</name>
</gene>
<feature type="domain" description="Abnormal spindle-like microcephaly-associated protein ASH" evidence="7">
    <location>
        <begin position="343"/>
        <end position="428"/>
    </location>
</feature>
<dbReference type="InterPro" id="IPR053879">
    <property type="entry name" value="HYDIN_VesB_CFA65-like_Ig"/>
</dbReference>
<dbReference type="InterPro" id="IPR001322">
    <property type="entry name" value="Lamin_tail_dom"/>
</dbReference>
<feature type="domain" description="LTD" evidence="6">
    <location>
        <begin position="15"/>
        <end position="123"/>
    </location>
</feature>
<evidence type="ECO:0000259" key="7">
    <source>
        <dbReference type="Pfam" id="PF15780"/>
    </source>
</evidence>
<evidence type="ECO:0000256" key="2">
    <source>
        <dbReference type="ARBA" id="ARBA00004496"/>
    </source>
</evidence>
<proteinExistence type="predicted"/>
<feature type="domain" description="HYDIN/VesB/CFA65-like Ig-like" evidence="9">
    <location>
        <begin position="230"/>
        <end position="308"/>
    </location>
</feature>
<evidence type="ECO:0000256" key="5">
    <source>
        <dbReference type="ARBA" id="ARBA00023273"/>
    </source>
</evidence>
<dbReference type="PANTHER" id="PTHR45912:SF3">
    <property type="entry name" value="CILIA- AND FLAGELLA-ASSOCIATED PROTEIN 47"/>
    <property type="match status" value="1"/>
</dbReference>
<dbReference type="SUPFAM" id="SSF74853">
    <property type="entry name" value="Lamin A/C globular tail domain"/>
    <property type="match status" value="1"/>
</dbReference>
<dbReference type="EMBL" id="MDZB01000103">
    <property type="protein sequence ID" value="OGX85800.1"/>
    <property type="molecule type" value="Genomic_DNA"/>
</dbReference>
<keyword evidence="11" id="KW-1185">Reference proteome</keyword>
<sequence length="1530" mass="152496">MRLLTLLALLLPLAGRGQVVISQVYGGGGNTGATIKQDFIELFNRGTTPVDLSSYTLQYTSAAGTFSVAANTSFTQLSGIIQPGKYLLVQEAAGTGGTTNLMPDITGFIPLSGTAGKVALANNSTAVTATAGPNSTFSSNVVDFVGYNTTATSYEGANPVAALTNTTAAIRAGNGCTDGNNNGADFATGAPTPRNSATAAAPCSATATPAEINVKQGTTTYLTASTYSGFATTTIGSTDVKAFTIENLGGTILNIASIVATGDFSVTGTVPTTVAANGMATFNVTFTPSAAGTRTGTVTIASDDSDEASYVVNLSGEGQASVPNPEINVQVAGTDYLTASAYAFGSTQVGTPVTATFTVQNLSTTDALSVTAQGVTGSTGAGFSLSGTATPYVVAANSSATFTVTFSPTSTGAKTGVITIASNDQNEASYVINLTGTATAAPPTLTAATASSLLLGIPSVVVFTGTNFTSASVINYSGGTVSGFTFSSASSIRATLTPTATGAGTVSVTTATGTTATLPMAATTPPTADLFEPFESVFQSSYTTMPTALALSSGSVTILQALLGNDDPRNNSQSARIRGGGYVEFARTAGVGTVGFLAAPFNATDAAAFTLSYSIDGGTTFVPVAGTPTPAAFTGTSLTAYSYTLNQVGNVLVRIGTTNTNTGNNPRVNIDDVQLSNYTAPVACAAPSTPTFGNIQQTSAEVTVAPGPNGTGPFTVTATPTAGGPAITATGASPVSLTGLAAGTSYSVTATSNCNTGFSSPSQPSAAATLTTAGATPAPTLAVTQGSTSYPSNGTAYGFGNQTVGSTSAPVAFTLTNSGPDALTISGISATGDYAVSGTVPTTVAANGGTATVSVTFAPTATGTRTGTLVINSNATNAATYTVNLTGNGQAAPLADLVVSNTQAISGSYNNVTVTATGRATLSGTLTVAGTLLVQTGGVLTQNCQALNGAGNFTLQAGAGLVICDPAGITTTGATGAIQVTGTRSYSPGAAYVYNGTAAQVTGSGLPAQVGGLGVANAAGVTLSQAVAVSQQVTLQVGNLNTNGQGLTLLSSAAGTAFVVNSPTSVVNGTATVQRYIDNTNPVGYRHYAAPVSNTTLADVATAGFAPTFNTAYNTSPTPGTVTPFPTVFGYNQSRIATVNSTYGAFDKGWFSPVAADPMLPNRGYTVNAPNTALVDFVGTLNNGLQPSGPLARGTDAQAGWQFLGNPYPAPLDWSTVADAQRPGMDAAMYVFQSSGQYGGSYRSFANGVGGSPLIPMASGYFARVTTPGTAGAVNLTNDNRVTTAAAVPAFGRGTADVRPQLHLQLRGTAGLDEAYVYFEAGATAGLDPRYDAVKLANPSGLNLASVTGSEQLAINGLPTLGATALVVPLAVAVPQAGSYSFDAADVANLVGTTVTLVDALTGTRTVLATGSTYAFAVAGTSAAGRFSLEFRASGVLATQAAKALAAQTQLFPNPASTTFRVAMPLLRHKAAVAATLTNALGQTVLTRSLSAPAGQAIAADFDVRGLARGVYTLRLTMDGEQVVRKVVVE</sequence>
<dbReference type="Proteomes" id="UP000176294">
    <property type="component" value="Unassembled WGS sequence"/>
</dbReference>
<name>A0A1G1T4K0_9BACT</name>
<dbReference type="InterPro" id="IPR026444">
    <property type="entry name" value="Secre_tail"/>
</dbReference>
<evidence type="ECO:0000256" key="4">
    <source>
        <dbReference type="ARBA" id="ARBA00023069"/>
    </source>
</evidence>
<keyword evidence="3" id="KW-0963">Cytoplasm</keyword>
<dbReference type="InterPro" id="IPR031549">
    <property type="entry name" value="ASH"/>
</dbReference>